<dbReference type="GeneID" id="104604142"/>
<dbReference type="RefSeq" id="XP_019054450.1">
    <property type="nucleotide sequence ID" value="XM_019198905.1"/>
</dbReference>
<dbReference type="OrthoDB" id="1551503at2759"/>
<reference evidence="2" key="1">
    <citation type="submission" date="2025-08" db="UniProtKB">
        <authorList>
            <consortium name="RefSeq"/>
        </authorList>
    </citation>
    <scope>IDENTIFICATION</scope>
</reference>
<dbReference type="Proteomes" id="UP000189703">
    <property type="component" value="Unplaced"/>
</dbReference>
<protein>
    <submittedName>
        <fullName evidence="2">Uncharacterized protein LOC104604142 isoform X3</fullName>
    </submittedName>
</protein>
<evidence type="ECO:0000313" key="1">
    <source>
        <dbReference type="Proteomes" id="UP000189703"/>
    </source>
</evidence>
<evidence type="ECO:0000313" key="2">
    <source>
        <dbReference type="RefSeq" id="XP_019054450.1"/>
    </source>
</evidence>
<name>A0A1U8Q8P1_NELNU</name>
<sequence>MPPYSLLPLRSTVSSISLCSTAQKALCFQVSPDSSTSSINIEGICYRRDGTLTNQCFSSFKYLRKTSTEFAQGPRYAIISIQFNRCHMSSVPKNNHTQQLHLA</sequence>
<dbReference type="AlphaFoldDB" id="A0A1U8Q8P1"/>
<proteinExistence type="predicted"/>
<gene>
    <name evidence="2" type="primary">LOC104604142</name>
</gene>
<keyword evidence="1" id="KW-1185">Reference proteome</keyword>
<accession>A0A1U8Q8P1</accession>
<organism evidence="1 2">
    <name type="scientific">Nelumbo nucifera</name>
    <name type="common">Sacred lotus</name>
    <dbReference type="NCBI Taxonomy" id="4432"/>
    <lineage>
        <taxon>Eukaryota</taxon>
        <taxon>Viridiplantae</taxon>
        <taxon>Streptophyta</taxon>
        <taxon>Embryophyta</taxon>
        <taxon>Tracheophyta</taxon>
        <taxon>Spermatophyta</taxon>
        <taxon>Magnoliopsida</taxon>
        <taxon>Proteales</taxon>
        <taxon>Nelumbonaceae</taxon>
        <taxon>Nelumbo</taxon>
    </lineage>
</organism>